<dbReference type="InterPro" id="IPR027417">
    <property type="entry name" value="P-loop_NTPase"/>
</dbReference>
<dbReference type="AlphaFoldDB" id="A0A521F531"/>
<evidence type="ECO:0000313" key="2">
    <source>
        <dbReference type="Proteomes" id="UP000319014"/>
    </source>
</evidence>
<dbReference type="Gene3D" id="3.40.50.300">
    <property type="entry name" value="P-loop containing nucleotide triphosphate hydrolases"/>
    <property type="match status" value="1"/>
</dbReference>
<organism evidence="1 2">
    <name type="scientific">Paracoccus laeviglucosivorans</name>
    <dbReference type="NCBI Taxonomy" id="1197861"/>
    <lineage>
        <taxon>Bacteria</taxon>
        <taxon>Pseudomonadati</taxon>
        <taxon>Pseudomonadota</taxon>
        <taxon>Alphaproteobacteria</taxon>
        <taxon>Rhodobacterales</taxon>
        <taxon>Paracoccaceae</taxon>
        <taxon>Paracoccus</taxon>
    </lineage>
</organism>
<protein>
    <recommendedName>
        <fullName evidence="3">Sulfotransferase domain-containing protein</fullName>
    </recommendedName>
</protein>
<proteinExistence type="predicted"/>
<keyword evidence="2" id="KW-1185">Reference proteome</keyword>
<evidence type="ECO:0008006" key="3">
    <source>
        <dbReference type="Google" id="ProtNLM"/>
    </source>
</evidence>
<dbReference type="Proteomes" id="UP000319014">
    <property type="component" value="Unassembled WGS sequence"/>
</dbReference>
<dbReference type="EMBL" id="FXTK01000018">
    <property type="protein sequence ID" value="SMO91288.1"/>
    <property type="molecule type" value="Genomic_DNA"/>
</dbReference>
<evidence type="ECO:0000313" key="1">
    <source>
        <dbReference type="EMBL" id="SMO91288.1"/>
    </source>
</evidence>
<name>A0A521F531_9RHOB</name>
<gene>
    <name evidence="1" type="ORF">SAMN06265221_11828</name>
</gene>
<accession>A0A521F531</accession>
<sequence>MGRLRKTPAELAGQHQFQSIMDASHYARQLRAYLDYFHPDQILVLDFETLLSAPQGHLDAILRHIGAEPMGVPTLSAHNGNDELERVPKSMLRLTHGRLRPLLTRLVGPKMRGQLRRLMARGPRRGAPGFPDALLQSMRDDLAEDTRRLRHMTGQEFSKWSI</sequence>
<reference evidence="1 2" key="1">
    <citation type="submission" date="2017-05" db="EMBL/GenBank/DDBJ databases">
        <authorList>
            <person name="Varghese N."/>
            <person name="Submissions S."/>
        </authorList>
    </citation>
    <scope>NUCLEOTIDE SEQUENCE [LARGE SCALE GENOMIC DNA]</scope>
    <source>
        <strain evidence="1 2">DSM 100094</strain>
    </source>
</reference>
<dbReference type="SUPFAM" id="SSF52540">
    <property type="entry name" value="P-loop containing nucleoside triphosphate hydrolases"/>
    <property type="match status" value="1"/>
</dbReference>